<name>A0A285X5G4_9FLAO</name>
<organism evidence="1 2">
    <name type="scientific">Salinimicrobium sediminis</name>
    <dbReference type="NCBI Taxonomy" id="1343891"/>
    <lineage>
        <taxon>Bacteria</taxon>
        <taxon>Pseudomonadati</taxon>
        <taxon>Bacteroidota</taxon>
        <taxon>Flavobacteriia</taxon>
        <taxon>Flavobacteriales</taxon>
        <taxon>Flavobacteriaceae</taxon>
        <taxon>Salinimicrobium</taxon>
    </lineage>
</organism>
<dbReference type="AlphaFoldDB" id="A0A285X5G4"/>
<proteinExistence type="predicted"/>
<reference evidence="2" key="1">
    <citation type="submission" date="2017-09" db="EMBL/GenBank/DDBJ databases">
        <authorList>
            <person name="Varghese N."/>
            <person name="Submissions S."/>
        </authorList>
    </citation>
    <scope>NUCLEOTIDE SEQUENCE [LARGE SCALE GENOMIC DNA]</scope>
    <source>
        <strain evidence="2">CGMCC 1.12641</strain>
    </source>
</reference>
<protein>
    <submittedName>
        <fullName evidence="1">Uncharacterized protein</fullName>
    </submittedName>
</protein>
<sequence length="34" mass="3834">MVNELKVQVTPEFLFYGFINGSPEFITGYTAGYT</sequence>
<gene>
    <name evidence="1" type="ORF">SAMN06296241_1567</name>
</gene>
<evidence type="ECO:0000313" key="2">
    <source>
        <dbReference type="Proteomes" id="UP000219193"/>
    </source>
</evidence>
<accession>A0A285X5G4</accession>
<evidence type="ECO:0000313" key="1">
    <source>
        <dbReference type="EMBL" id="SOC80024.1"/>
    </source>
</evidence>
<dbReference type="EMBL" id="OCMF01000002">
    <property type="protein sequence ID" value="SOC80024.1"/>
    <property type="molecule type" value="Genomic_DNA"/>
</dbReference>
<dbReference type="Proteomes" id="UP000219193">
    <property type="component" value="Unassembled WGS sequence"/>
</dbReference>
<keyword evidence="2" id="KW-1185">Reference proteome</keyword>